<sequence length="151" mass="16245">MAGVDPHFEELDAWVSAGVRQVVPIAELAGLFTPVYDQVSAAITQAGAVMVGPAYAEYFAMPEDTVDVEIGFGIAEPTAIDGLNVRQRPATTAVVGTHFGGYDSLDESYAELMPWLESQDVALGDSMFEWYLSEPDEAPENTVTKLVFPLA</sequence>
<accession>A0A2A9CSR9</accession>
<feature type="domain" description="AraC effector-binding" evidence="1">
    <location>
        <begin position="4"/>
        <end position="151"/>
    </location>
</feature>
<dbReference type="Gene3D" id="3.20.80.10">
    <property type="entry name" value="Regulatory factor, effector binding domain"/>
    <property type="match status" value="1"/>
</dbReference>
<dbReference type="InterPro" id="IPR029442">
    <property type="entry name" value="GyrI-like"/>
</dbReference>
<organism evidence="2 3">
    <name type="scientific">Propionicimonas paludicola</name>
    <dbReference type="NCBI Taxonomy" id="185243"/>
    <lineage>
        <taxon>Bacteria</taxon>
        <taxon>Bacillati</taxon>
        <taxon>Actinomycetota</taxon>
        <taxon>Actinomycetes</taxon>
        <taxon>Propionibacteriales</taxon>
        <taxon>Nocardioidaceae</taxon>
        <taxon>Propionicimonas</taxon>
    </lineage>
</organism>
<keyword evidence="3" id="KW-1185">Reference proteome</keyword>
<evidence type="ECO:0000313" key="3">
    <source>
        <dbReference type="Proteomes" id="UP000226079"/>
    </source>
</evidence>
<proteinExistence type="predicted"/>
<gene>
    <name evidence="2" type="ORF">ATK74_1987</name>
</gene>
<dbReference type="AlphaFoldDB" id="A0A2A9CSR9"/>
<dbReference type="EMBL" id="PDJC01000001">
    <property type="protein sequence ID" value="PFG17418.1"/>
    <property type="molecule type" value="Genomic_DNA"/>
</dbReference>
<dbReference type="Proteomes" id="UP000226079">
    <property type="component" value="Unassembled WGS sequence"/>
</dbReference>
<dbReference type="SMART" id="SM00871">
    <property type="entry name" value="AraC_E_bind"/>
    <property type="match status" value="1"/>
</dbReference>
<protein>
    <submittedName>
        <fullName evidence="2">Effector-binding domain-containing protein</fullName>
    </submittedName>
</protein>
<evidence type="ECO:0000313" key="2">
    <source>
        <dbReference type="EMBL" id="PFG17418.1"/>
    </source>
</evidence>
<reference evidence="2 3" key="1">
    <citation type="submission" date="2017-10" db="EMBL/GenBank/DDBJ databases">
        <title>Sequencing the genomes of 1000 actinobacteria strains.</title>
        <authorList>
            <person name="Klenk H.-P."/>
        </authorList>
    </citation>
    <scope>NUCLEOTIDE SEQUENCE [LARGE SCALE GENOMIC DNA]</scope>
    <source>
        <strain evidence="2 3">DSM 15597</strain>
    </source>
</reference>
<dbReference type="SUPFAM" id="SSF55136">
    <property type="entry name" value="Probable bacterial effector-binding domain"/>
    <property type="match status" value="1"/>
</dbReference>
<dbReference type="InterPro" id="IPR010499">
    <property type="entry name" value="AraC_E-bd"/>
</dbReference>
<comment type="caution">
    <text evidence="2">The sequence shown here is derived from an EMBL/GenBank/DDBJ whole genome shotgun (WGS) entry which is preliminary data.</text>
</comment>
<evidence type="ECO:0000259" key="1">
    <source>
        <dbReference type="SMART" id="SM00871"/>
    </source>
</evidence>
<name>A0A2A9CSR9_9ACTN</name>
<dbReference type="OrthoDB" id="64208at2"/>
<dbReference type="Pfam" id="PF06445">
    <property type="entry name" value="GyrI-like"/>
    <property type="match status" value="1"/>
</dbReference>
<dbReference type="InterPro" id="IPR011256">
    <property type="entry name" value="Reg_factor_effector_dom_sf"/>
</dbReference>